<gene>
    <name evidence="2" type="ORF">AVDCRST_MAG84-2727</name>
</gene>
<name>A0A6J4M4S5_9CYAN</name>
<dbReference type="EC" id="4.6.1.1" evidence="2"/>
<keyword evidence="2" id="KW-0456">Lyase</keyword>
<evidence type="ECO:0000256" key="1">
    <source>
        <dbReference type="SAM" id="MobiDB-lite"/>
    </source>
</evidence>
<feature type="non-terminal residue" evidence="2">
    <location>
        <position position="35"/>
    </location>
</feature>
<feature type="region of interest" description="Disordered" evidence="1">
    <location>
        <begin position="1"/>
        <end position="20"/>
    </location>
</feature>
<dbReference type="EMBL" id="CADCTZ010000499">
    <property type="protein sequence ID" value="CAA9348573.1"/>
    <property type="molecule type" value="Genomic_DNA"/>
</dbReference>
<organism evidence="2">
    <name type="scientific">uncultured Microcoleus sp</name>
    <dbReference type="NCBI Taxonomy" id="259945"/>
    <lineage>
        <taxon>Bacteria</taxon>
        <taxon>Bacillati</taxon>
        <taxon>Cyanobacteriota</taxon>
        <taxon>Cyanophyceae</taxon>
        <taxon>Oscillatoriophycideae</taxon>
        <taxon>Oscillatoriales</taxon>
        <taxon>Microcoleaceae</taxon>
        <taxon>Microcoleus</taxon>
        <taxon>environmental samples</taxon>
    </lineage>
</organism>
<evidence type="ECO:0000313" key="2">
    <source>
        <dbReference type="EMBL" id="CAA9348573.1"/>
    </source>
</evidence>
<reference evidence="2" key="1">
    <citation type="submission" date="2020-02" db="EMBL/GenBank/DDBJ databases">
        <authorList>
            <person name="Meier V. D."/>
        </authorList>
    </citation>
    <scope>NUCLEOTIDE SEQUENCE</scope>
    <source>
        <strain evidence="2">AVDCRST_MAG84</strain>
    </source>
</reference>
<feature type="non-terminal residue" evidence="2">
    <location>
        <position position="1"/>
    </location>
</feature>
<accession>A0A6J4M4S5</accession>
<protein>
    <submittedName>
        <fullName evidence="2">Adenylate cyclase</fullName>
        <ecNumber evidence="2">4.6.1.1</ecNumber>
    </submittedName>
</protein>
<dbReference type="GO" id="GO:0004016">
    <property type="term" value="F:adenylate cyclase activity"/>
    <property type="evidence" value="ECO:0007669"/>
    <property type="project" value="UniProtKB-EC"/>
</dbReference>
<sequence>EKLAQDVTEPSFVDTAGGANLRSSGRDWMAVVSQR</sequence>
<proteinExistence type="predicted"/>
<dbReference type="AlphaFoldDB" id="A0A6J4M4S5"/>